<dbReference type="Proteomes" id="UP000305881">
    <property type="component" value="Chromosome"/>
</dbReference>
<reference evidence="2" key="1">
    <citation type="journal article" date="2019" name="J. Bacteriol.">
        <title>A Mutagenic Screen Identifies a TonB-Dependent Receptor Required for the Lanthanide Metal Switch in the Type I Methanotroph 'Methylotuvimicrobium buryatense' 5GB1C.</title>
        <authorList>
            <person name="Groom J.D."/>
            <person name="Ford S.M."/>
            <person name="Pesesky M.W."/>
            <person name="Lidstrom M.E."/>
        </authorList>
    </citation>
    <scope>NUCLEOTIDE SEQUENCE [LARGE SCALE GENOMIC DNA]</scope>
    <source>
        <strain evidence="2">5GB1C</strain>
    </source>
</reference>
<dbReference type="OrthoDB" id="5572531at2"/>
<keyword evidence="2" id="KW-1185">Reference proteome</keyword>
<dbReference type="RefSeq" id="WP_014149968.1">
    <property type="nucleotide sequence ID" value="NZ_CP035467.1"/>
</dbReference>
<gene>
    <name evidence="1" type="ORF">EQU24_18920</name>
</gene>
<dbReference type="AlphaFoldDB" id="A0A4P9URN7"/>
<sequence length="147" mass="16811">MHYIKNISLVWGVLLTGFFLIAGCSDDKSSSRPSEPVKTKAHVKFDHAHGSEVSDLVKHQFEHQFADQCVEREVKNSVNKELDRKRFAEPCMCIATYLLKDLTAKEAELFVKENKNTQSLRIKFESAAYHCLQKKAQPKSPNLFGKR</sequence>
<organism evidence="1 2">
    <name type="scientific">Methylotuvimicrobium buryatense</name>
    <name type="common">Methylomicrobium buryatense</name>
    <dbReference type="NCBI Taxonomy" id="95641"/>
    <lineage>
        <taxon>Bacteria</taxon>
        <taxon>Pseudomonadati</taxon>
        <taxon>Pseudomonadota</taxon>
        <taxon>Gammaproteobacteria</taxon>
        <taxon>Methylococcales</taxon>
        <taxon>Methylococcaceae</taxon>
        <taxon>Methylotuvimicrobium</taxon>
    </lineage>
</organism>
<evidence type="ECO:0000313" key="1">
    <source>
        <dbReference type="EMBL" id="QCW84077.1"/>
    </source>
</evidence>
<name>A0A4P9URN7_METBY</name>
<evidence type="ECO:0000313" key="2">
    <source>
        <dbReference type="Proteomes" id="UP000305881"/>
    </source>
</evidence>
<evidence type="ECO:0008006" key="3">
    <source>
        <dbReference type="Google" id="ProtNLM"/>
    </source>
</evidence>
<protein>
    <recommendedName>
        <fullName evidence="3">Lipoprotein</fullName>
    </recommendedName>
</protein>
<dbReference type="KEGG" id="mbur:EQU24_18920"/>
<dbReference type="PROSITE" id="PS51257">
    <property type="entry name" value="PROKAR_LIPOPROTEIN"/>
    <property type="match status" value="1"/>
</dbReference>
<accession>A0A4P9URN7</accession>
<proteinExistence type="predicted"/>
<dbReference type="EMBL" id="CP035467">
    <property type="protein sequence ID" value="QCW84077.1"/>
    <property type="molecule type" value="Genomic_DNA"/>
</dbReference>